<comment type="caution">
    <text evidence="3">The sequence shown here is derived from an EMBL/GenBank/DDBJ whole genome shotgun (WGS) entry which is preliminary data.</text>
</comment>
<dbReference type="EMBL" id="JANDBD010000004">
    <property type="protein sequence ID" value="MCP9273043.1"/>
    <property type="molecule type" value="Genomic_DNA"/>
</dbReference>
<protein>
    <recommendedName>
        <fullName evidence="5">Lipoprotein</fullName>
    </recommendedName>
</protein>
<evidence type="ECO:0000313" key="4">
    <source>
        <dbReference type="Proteomes" id="UP001651690"/>
    </source>
</evidence>
<accession>A0ABT1M1L7</accession>
<gene>
    <name evidence="3" type="ORF">NM203_12705</name>
</gene>
<reference evidence="3 4" key="1">
    <citation type="submission" date="2022-06" db="EMBL/GenBank/DDBJ databases">
        <title>Mycolicibacterium sp. CAU 1645 isolated from seawater.</title>
        <authorList>
            <person name="Kim W."/>
        </authorList>
    </citation>
    <scope>NUCLEOTIDE SEQUENCE [LARGE SCALE GENOMIC DNA]</scope>
    <source>
        <strain evidence="3 4">CAU 1645</strain>
    </source>
</reference>
<sequence>MKTITTAAVAAALAFAAVSATGATAVAEPPAPAPAPPPAPRNAIDTDGTFAVNTDIVPGTYATAGPAGDGVCYWKRADGSGTTLDNAMSKKPQIVAITPTDASFKTSGCQAWQLTDAAPPSAGSPQLNGLKMQGYLALINGMAGLAGPVPPPPAPDPASAAPGPPPGPVPPG</sequence>
<name>A0ABT1M1L7_9MYCO</name>
<proteinExistence type="predicted"/>
<feature type="region of interest" description="Disordered" evidence="1">
    <location>
        <begin position="143"/>
        <end position="172"/>
    </location>
</feature>
<keyword evidence="4" id="KW-1185">Reference proteome</keyword>
<feature type="signal peptide" evidence="2">
    <location>
        <begin position="1"/>
        <end position="25"/>
    </location>
</feature>
<dbReference type="Proteomes" id="UP001651690">
    <property type="component" value="Unassembled WGS sequence"/>
</dbReference>
<dbReference type="RefSeq" id="WP_255060283.1">
    <property type="nucleotide sequence ID" value="NZ_JANDBD010000004.1"/>
</dbReference>
<evidence type="ECO:0000313" key="3">
    <source>
        <dbReference type="EMBL" id="MCP9273043.1"/>
    </source>
</evidence>
<keyword evidence="2" id="KW-0732">Signal</keyword>
<feature type="compositionally biased region" description="Pro residues" evidence="1">
    <location>
        <begin position="148"/>
        <end position="172"/>
    </location>
</feature>
<evidence type="ECO:0000256" key="1">
    <source>
        <dbReference type="SAM" id="MobiDB-lite"/>
    </source>
</evidence>
<evidence type="ECO:0000256" key="2">
    <source>
        <dbReference type="SAM" id="SignalP"/>
    </source>
</evidence>
<evidence type="ECO:0008006" key="5">
    <source>
        <dbReference type="Google" id="ProtNLM"/>
    </source>
</evidence>
<organism evidence="3 4">
    <name type="scientific">Mycolicibacterium arenosum</name>
    <dbReference type="NCBI Taxonomy" id="2952157"/>
    <lineage>
        <taxon>Bacteria</taxon>
        <taxon>Bacillati</taxon>
        <taxon>Actinomycetota</taxon>
        <taxon>Actinomycetes</taxon>
        <taxon>Mycobacteriales</taxon>
        <taxon>Mycobacteriaceae</taxon>
        <taxon>Mycolicibacterium</taxon>
    </lineage>
</organism>
<feature type="chain" id="PRO_5045488385" description="Lipoprotein" evidence="2">
    <location>
        <begin position="26"/>
        <end position="172"/>
    </location>
</feature>